<gene>
    <name evidence="2" type="ORF">L195_g050782</name>
    <name evidence="3" type="ORF">L195_g050857</name>
</gene>
<comment type="caution">
    <text evidence="3">The sequence shown here is derived from an EMBL/GenBank/DDBJ whole genome shotgun (WGS) entry which is preliminary data.</text>
</comment>
<name>A0A2K3JWA9_TRIPR</name>
<reference evidence="3 4" key="1">
    <citation type="journal article" date="2014" name="Am. J. Bot.">
        <title>Genome assembly and annotation for red clover (Trifolium pratense; Fabaceae).</title>
        <authorList>
            <person name="Istvanek J."/>
            <person name="Jaros M."/>
            <person name="Krenek A."/>
            <person name="Repkova J."/>
        </authorList>
    </citation>
    <scope>NUCLEOTIDE SEQUENCE [LARGE SCALE GENOMIC DNA]</scope>
    <source>
        <strain evidence="4">cv. Tatra</strain>
        <tissue evidence="3">Young leaves</tissue>
    </source>
</reference>
<evidence type="ECO:0000313" key="3">
    <source>
        <dbReference type="EMBL" id="PNX58333.1"/>
    </source>
</evidence>
<proteinExistence type="predicted"/>
<dbReference type="Proteomes" id="UP000236291">
    <property type="component" value="Unassembled WGS sequence"/>
</dbReference>
<feature type="region of interest" description="Disordered" evidence="1">
    <location>
        <begin position="69"/>
        <end position="92"/>
    </location>
</feature>
<sequence length="92" mass="9863">MLVAGINFAGGKSFGTIGENRGVLNESMMSNGMVGDENCRSRTDSKSDDRTIFGVEGFEKWREGYGGFCGGSGGEDGSDEEDDAERDNCYEP</sequence>
<evidence type="ECO:0000256" key="1">
    <source>
        <dbReference type="SAM" id="MobiDB-lite"/>
    </source>
</evidence>
<evidence type="ECO:0000313" key="2">
    <source>
        <dbReference type="EMBL" id="PNX58186.1"/>
    </source>
</evidence>
<dbReference type="EMBL" id="ASHM01078023">
    <property type="protein sequence ID" value="PNX58186.1"/>
    <property type="molecule type" value="Genomic_DNA"/>
</dbReference>
<organism evidence="3 4">
    <name type="scientific">Trifolium pratense</name>
    <name type="common">Red clover</name>
    <dbReference type="NCBI Taxonomy" id="57577"/>
    <lineage>
        <taxon>Eukaryota</taxon>
        <taxon>Viridiplantae</taxon>
        <taxon>Streptophyta</taxon>
        <taxon>Embryophyta</taxon>
        <taxon>Tracheophyta</taxon>
        <taxon>Spermatophyta</taxon>
        <taxon>Magnoliopsida</taxon>
        <taxon>eudicotyledons</taxon>
        <taxon>Gunneridae</taxon>
        <taxon>Pentapetalae</taxon>
        <taxon>rosids</taxon>
        <taxon>fabids</taxon>
        <taxon>Fabales</taxon>
        <taxon>Fabaceae</taxon>
        <taxon>Papilionoideae</taxon>
        <taxon>50 kb inversion clade</taxon>
        <taxon>NPAAA clade</taxon>
        <taxon>Hologalegina</taxon>
        <taxon>IRL clade</taxon>
        <taxon>Trifolieae</taxon>
        <taxon>Trifolium</taxon>
    </lineage>
</organism>
<dbReference type="EMBL" id="ASHM01078370">
    <property type="protein sequence ID" value="PNX58333.1"/>
    <property type="molecule type" value="Genomic_DNA"/>
</dbReference>
<protein>
    <submittedName>
        <fullName evidence="3">Uncharacterized protein</fullName>
    </submittedName>
</protein>
<dbReference type="AlphaFoldDB" id="A0A2K3JWA9"/>
<accession>A0A2K3JWA9</accession>
<feature type="compositionally biased region" description="Acidic residues" evidence="1">
    <location>
        <begin position="76"/>
        <end position="85"/>
    </location>
</feature>
<evidence type="ECO:0000313" key="4">
    <source>
        <dbReference type="Proteomes" id="UP000236291"/>
    </source>
</evidence>
<reference evidence="3 4" key="2">
    <citation type="journal article" date="2017" name="Front. Plant Sci.">
        <title>Gene Classification and Mining of Molecular Markers Useful in Red Clover (Trifolium pratense) Breeding.</title>
        <authorList>
            <person name="Istvanek J."/>
            <person name="Dluhosova J."/>
            <person name="Dluhos P."/>
            <person name="Patkova L."/>
            <person name="Nedelnik J."/>
            <person name="Repkova J."/>
        </authorList>
    </citation>
    <scope>NUCLEOTIDE SEQUENCE [LARGE SCALE GENOMIC DNA]</scope>
    <source>
        <strain evidence="4">cv. Tatra</strain>
        <tissue evidence="3">Young leaves</tissue>
    </source>
</reference>